<comment type="subcellular location">
    <subcellularLocation>
        <location evidence="1">Cytoplasm</location>
    </subcellularLocation>
</comment>
<dbReference type="GO" id="GO:0005524">
    <property type="term" value="F:ATP binding"/>
    <property type="evidence" value="ECO:0007669"/>
    <property type="project" value="UniProtKB-UniRule"/>
</dbReference>
<evidence type="ECO:0000256" key="2">
    <source>
        <dbReference type="ARBA" id="ARBA00008314"/>
    </source>
</evidence>
<keyword evidence="10 11" id="KW-0009">Actin-binding</keyword>
<evidence type="ECO:0000256" key="9">
    <source>
        <dbReference type="ARBA" id="ARBA00023175"/>
    </source>
</evidence>
<dbReference type="GO" id="GO:0016459">
    <property type="term" value="C:myosin complex"/>
    <property type="evidence" value="ECO:0007669"/>
    <property type="project" value="UniProtKB-KW"/>
</dbReference>
<dbReference type="Proteomes" id="UP000594260">
    <property type="component" value="Unplaced"/>
</dbReference>
<evidence type="ECO:0000256" key="4">
    <source>
        <dbReference type="ARBA" id="ARBA00022553"/>
    </source>
</evidence>
<dbReference type="AlphaFoldDB" id="A0A7M7K513"/>
<evidence type="ECO:0000256" key="3">
    <source>
        <dbReference type="ARBA" id="ARBA00022490"/>
    </source>
</evidence>
<evidence type="ECO:0000256" key="6">
    <source>
        <dbReference type="ARBA" id="ARBA00022840"/>
    </source>
</evidence>
<dbReference type="Gene3D" id="6.10.220.10">
    <property type="match status" value="1"/>
</dbReference>
<dbReference type="InterPro" id="IPR008989">
    <property type="entry name" value="Myosin_S1_N"/>
</dbReference>
<dbReference type="CDD" id="cd21759">
    <property type="entry name" value="CBD_MYO6-like"/>
    <property type="match status" value="1"/>
</dbReference>
<keyword evidence="4" id="KW-0597">Phosphoprotein</keyword>
<dbReference type="PROSITE" id="PS51456">
    <property type="entry name" value="MYOSIN_MOTOR"/>
    <property type="match status" value="1"/>
</dbReference>
<keyword evidence="9 11" id="KW-0505">Motor protein</keyword>
<dbReference type="EnsemblMetazoa" id="XM_022800003">
    <property type="protein sequence ID" value="XP_022655738"/>
    <property type="gene ID" value="LOC111248158"/>
</dbReference>
<organism evidence="14 15">
    <name type="scientific">Varroa destructor</name>
    <name type="common">Honeybee mite</name>
    <dbReference type="NCBI Taxonomy" id="109461"/>
    <lineage>
        <taxon>Eukaryota</taxon>
        <taxon>Metazoa</taxon>
        <taxon>Ecdysozoa</taxon>
        <taxon>Arthropoda</taxon>
        <taxon>Chelicerata</taxon>
        <taxon>Arachnida</taxon>
        <taxon>Acari</taxon>
        <taxon>Parasitiformes</taxon>
        <taxon>Mesostigmata</taxon>
        <taxon>Gamasina</taxon>
        <taxon>Dermanyssoidea</taxon>
        <taxon>Varroidae</taxon>
        <taxon>Varroa</taxon>
    </lineage>
</organism>
<dbReference type="GO" id="GO:0005516">
    <property type="term" value="F:calmodulin binding"/>
    <property type="evidence" value="ECO:0007669"/>
    <property type="project" value="UniProtKB-KW"/>
</dbReference>
<dbReference type="OMA" id="LNKGCTQ"/>
<keyword evidence="15" id="KW-1185">Reference proteome</keyword>
<feature type="region of interest" description="Disordered" evidence="12">
    <location>
        <begin position="990"/>
        <end position="1012"/>
    </location>
</feature>
<evidence type="ECO:0000256" key="7">
    <source>
        <dbReference type="ARBA" id="ARBA00022860"/>
    </source>
</evidence>
<dbReference type="SMART" id="SM00015">
    <property type="entry name" value="IQ"/>
    <property type="match status" value="1"/>
</dbReference>
<feature type="binding site" evidence="11">
    <location>
        <begin position="151"/>
        <end position="158"/>
    </location>
    <ligand>
        <name>ATP</name>
        <dbReference type="ChEBI" id="CHEBI:30616"/>
    </ligand>
</feature>
<dbReference type="GO" id="GO:0048731">
    <property type="term" value="P:system development"/>
    <property type="evidence" value="ECO:0007669"/>
    <property type="project" value="UniProtKB-ARBA"/>
</dbReference>
<reference evidence="14" key="1">
    <citation type="submission" date="2021-01" db="UniProtKB">
        <authorList>
            <consortium name="EnsemblMetazoa"/>
        </authorList>
    </citation>
    <scope>IDENTIFICATION</scope>
</reference>
<dbReference type="PANTHER" id="PTHR13140:SF745">
    <property type="entry name" value="UNCONVENTIONAL MYOSIN-VI"/>
    <property type="match status" value="1"/>
</dbReference>
<evidence type="ECO:0000256" key="12">
    <source>
        <dbReference type="SAM" id="MobiDB-lite"/>
    </source>
</evidence>
<dbReference type="Gene3D" id="2.30.30.360">
    <property type="entry name" value="Myosin S1 fragment, N-terminal"/>
    <property type="match status" value="1"/>
</dbReference>
<feature type="region of interest" description="Disordered" evidence="12">
    <location>
        <begin position="913"/>
        <end position="942"/>
    </location>
</feature>
<protein>
    <recommendedName>
        <fullName evidence="13">Myosin motor domain-containing protein</fullName>
    </recommendedName>
</protein>
<dbReference type="Pfam" id="PF16521">
    <property type="entry name" value="Myosin-VI_CBD"/>
    <property type="match status" value="1"/>
</dbReference>
<dbReference type="FunFam" id="3.40.850.10:FF:000018">
    <property type="entry name" value="unconventional myosin-VI isoform X1"/>
    <property type="match status" value="1"/>
</dbReference>
<dbReference type="InterPro" id="IPR036114">
    <property type="entry name" value="MYSc_Myo6"/>
</dbReference>
<dbReference type="OrthoDB" id="6108017at2759"/>
<dbReference type="GO" id="GO:0009888">
    <property type="term" value="P:tissue development"/>
    <property type="evidence" value="ECO:0007669"/>
    <property type="project" value="UniProtKB-ARBA"/>
</dbReference>
<keyword evidence="5 11" id="KW-0547">Nucleotide-binding</keyword>
<evidence type="ECO:0000256" key="5">
    <source>
        <dbReference type="ARBA" id="ARBA00022741"/>
    </source>
</evidence>
<evidence type="ECO:0000256" key="11">
    <source>
        <dbReference type="PROSITE-ProRule" id="PRU00782"/>
    </source>
</evidence>
<dbReference type="InterPro" id="IPR036961">
    <property type="entry name" value="Kinesin_motor_dom_sf"/>
</dbReference>
<proteinExistence type="inferred from homology"/>
<dbReference type="CDD" id="cd21958">
    <property type="entry name" value="MyUb_Myo6"/>
    <property type="match status" value="1"/>
</dbReference>
<dbReference type="PANTHER" id="PTHR13140">
    <property type="entry name" value="MYOSIN"/>
    <property type="match status" value="1"/>
</dbReference>
<feature type="compositionally biased region" description="Polar residues" evidence="12">
    <location>
        <begin position="990"/>
        <end position="1009"/>
    </location>
</feature>
<keyword evidence="3" id="KW-0963">Cytoplasm</keyword>
<dbReference type="Gene3D" id="1.20.58.530">
    <property type="match status" value="1"/>
</dbReference>
<dbReference type="CTD" id="42889"/>
<name>A0A7M7K513_VARDE</name>
<dbReference type="SMART" id="SM00242">
    <property type="entry name" value="MYSc"/>
    <property type="match status" value="1"/>
</dbReference>
<keyword evidence="6 11" id="KW-0067">ATP-binding</keyword>
<dbReference type="InterPro" id="IPR027417">
    <property type="entry name" value="P-loop_NTPase"/>
</dbReference>
<dbReference type="PROSITE" id="PS50096">
    <property type="entry name" value="IQ"/>
    <property type="match status" value="1"/>
</dbReference>
<dbReference type="FunFam" id="1.10.10.820:FF:000001">
    <property type="entry name" value="Myosin heavy chain"/>
    <property type="match status" value="1"/>
</dbReference>
<dbReference type="Gene3D" id="1.10.10.820">
    <property type="match status" value="1"/>
</dbReference>
<dbReference type="KEGG" id="vde:111248158"/>
<dbReference type="RefSeq" id="XP_022655738.1">
    <property type="nucleotide sequence ID" value="XM_022800003.1"/>
</dbReference>
<dbReference type="GO" id="GO:0048513">
    <property type="term" value="P:animal organ development"/>
    <property type="evidence" value="ECO:0007669"/>
    <property type="project" value="UniProtKB-ARBA"/>
</dbReference>
<evidence type="ECO:0000313" key="15">
    <source>
        <dbReference type="Proteomes" id="UP000594260"/>
    </source>
</evidence>
<dbReference type="GO" id="GO:0030139">
    <property type="term" value="C:endocytic vesicle"/>
    <property type="evidence" value="ECO:0007669"/>
    <property type="project" value="TreeGrafter"/>
</dbReference>
<dbReference type="GeneID" id="111248158"/>
<evidence type="ECO:0000256" key="1">
    <source>
        <dbReference type="ARBA" id="ARBA00004496"/>
    </source>
</evidence>
<dbReference type="Pfam" id="PF00063">
    <property type="entry name" value="Myosin_head"/>
    <property type="match status" value="1"/>
</dbReference>
<dbReference type="InterPro" id="IPR001609">
    <property type="entry name" value="Myosin_head_motor_dom-like"/>
</dbReference>
<dbReference type="InParanoid" id="A0A7M7K513"/>
<feature type="region of interest" description="Actin-binding" evidence="11">
    <location>
        <begin position="642"/>
        <end position="664"/>
    </location>
</feature>
<dbReference type="Pfam" id="PF21521">
    <property type="entry name" value="MYO6_lever"/>
    <property type="match status" value="1"/>
</dbReference>
<evidence type="ECO:0000256" key="8">
    <source>
        <dbReference type="ARBA" id="ARBA00023123"/>
    </source>
</evidence>
<dbReference type="Gene3D" id="3.40.850.10">
    <property type="entry name" value="Kinesin motor domain"/>
    <property type="match status" value="1"/>
</dbReference>
<dbReference type="GO" id="GO:0051015">
    <property type="term" value="F:actin filament binding"/>
    <property type="evidence" value="ECO:0007669"/>
    <property type="project" value="InterPro"/>
</dbReference>
<dbReference type="FunCoup" id="A0A7M7K513">
    <property type="interactions" value="305"/>
</dbReference>
<keyword evidence="7" id="KW-0112">Calmodulin-binding</keyword>
<keyword evidence="8 11" id="KW-0518">Myosin</keyword>
<evidence type="ECO:0000313" key="14">
    <source>
        <dbReference type="EnsemblMetazoa" id="XP_022655738"/>
    </source>
</evidence>
<dbReference type="InterPro" id="IPR032412">
    <property type="entry name" value="Myosin-VI_CBD"/>
</dbReference>
<dbReference type="InterPro" id="IPR000048">
    <property type="entry name" value="IQ_motif_EF-hand-BS"/>
</dbReference>
<dbReference type="GO" id="GO:0007015">
    <property type="term" value="P:actin filament organization"/>
    <property type="evidence" value="ECO:0007669"/>
    <property type="project" value="TreeGrafter"/>
</dbReference>
<dbReference type="GO" id="GO:0030048">
    <property type="term" value="P:actin filament-based movement"/>
    <property type="evidence" value="ECO:0007669"/>
    <property type="project" value="TreeGrafter"/>
</dbReference>
<evidence type="ECO:0000256" key="10">
    <source>
        <dbReference type="ARBA" id="ARBA00023203"/>
    </source>
</evidence>
<sequence length="1205" mass="137148">MAGLMDNQKVWVAHPDEGYVMGHVVDITADKISVRVGSMILKALYAQVHYAESDPNKDVDDNCAMVYLNEATLFNNVRVRYKQNKIYTYVANILIAVNPYFEIPNLYTKETIRSYKGKSLGALPPHVFAVADKAFRDMKVAKCSQAIIVSGESGAGKTESTKYILRYLCEGSLAGPIEQKILEANPILEAFGNAKTIRNNNSSRFGKFIEIHFGNEYSVVGGYISHYLLEKSRIVSQATDERNYHIFYQLLAGADEDLRQNLGLTNPDNYNYLQGGLTRYFVGKNNIDSDRMSQDHHKRGPLKDPVLDDSEDFKRLDKSLELIGLDKQQRYYVYGVVASVLHLGNVQFEENPDDKKGGSKLKDKASEISLKYAATLIGVDPDELRMSLLSRLITSKGGVKGTVYMVPLKAHEANSARDALAKALYSKLFDFIVSTINQSIPFRQSAYYIGVLDIAGFEYFQSNSFEQFCINYCNEKLQQFFNYRILNEEQNLYEKEGLGVKRISYTDNADCIELLEAKNTGIFELLDEESNLPTGTAVHFTSQVHTLHRKHFRISIPRKSKLKAYRELRDEEGFLIHHFAGAVCYQTEKFLEKNNDALHDSLEAIVLDSNNAFVKALFGAHGSSGKGKLRFVSVGAKFRKQLVELMNKLQSTGTHFVRCIKPNNKMESKTFEGPQVLSQLGCSGMTSVLELMQMGFPSRVPFKELYEKYKSFLPKELASLDPRLFCKTLFKALGLRDADFKFGLTKIFFRSGKFAEFDEIMKSDPASLADLISKVRKWLVISRLKKAQWCALAVVKLHKKIKYRQENLVVIQKAVRGYLARKQYGGRIQGLKKLKVILKQLLDMRKATASNIVSQIYEFNVLEEQAKTLTRQIKTGEMVDRIKIENLCGHLSAALGELAKKVKCAIIEEQVRESQRRKEEEERKKEEIKKQKAEIERRRREEEAYAQAEASRVAAAKADREIQEERVQELQRKLEQERRDRELAMRLAQESNSIVEDQSPPSSIGSTGRETAPTGKYDLSKWKYSELRDVINTSCDLELLVACREEFYRRLKVYHAWKSRYTKKGSEAAEDEAYRLPTVEPSGFSCQPESGPPRQRYFKIPFKRDGSSGASGIWLAHFDGQFIARQIEVSPRKPALLLLAGRDDMQMCELKLEETGLARRKGAEILEVTATAGYRRTHKQFLTIFGHSVEQLFNLTQRKGHIDVT</sequence>
<dbReference type="CDD" id="cd01382">
    <property type="entry name" value="MYSc_Myo6"/>
    <property type="match status" value="1"/>
</dbReference>
<dbReference type="SUPFAM" id="SSF52540">
    <property type="entry name" value="P-loop containing nucleoside triphosphate hydrolases"/>
    <property type="match status" value="1"/>
</dbReference>
<dbReference type="Gene3D" id="3.30.70.1590">
    <property type="match status" value="1"/>
</dbReference>
<feature type="domain" description="Myosin motor" evidence="13">
    <location>
        <begin position="57"/>
        <end position="762"/>
    </location>
</feature>
<evidence type="ECO:0000259" key="13">
    <source>
        <dbReference type="PROSITE" id="PS51456"/>
    </source>
</evidence>
<dbReference type="Gene3D" id="1.20.120.720">
    <property type="entry name" value="Myosin VI head, motor domain, U50 subdomain"/>
    <property type="match status" value="1"/>
</dbReference>
<dbReference type="GO" id="GO:0005886">
    <property type="term" value="C:plasma membrane"/>
    <property type="evidence" value="ECO:0007669"/>
    <property type="project" value="TreeGrafter"/>
</dbReference>
<accession>A0A7M7K513</accession>
<comment type="similarity">
    <text evidence="2 11">Belongs to the TRAFAC class myosin-kinesin ATPase superfamily. Myosin family.</text>
</comment>
<dbReference type="PRINTS" id="PR00193">
    <property type="entry name" value="MYOSINHEAVY"/>
</dbReference>
<dbReference type="InterPro" id="IPR049016">
    <property type="entry name" value="MYO6_lever"/>
</dbReference>
<dbReference type="GO" id="GO:0000146">
    <property type="term" value="F:microfilament motor activity"/>
    <property type="evidence" value="ECO:0007669"/>
    <property type="project" value="TreeGrafter"/>
</dbReference>